<dbReference type="AlphaFoldDB" id="A0A061GQA8"/>
<feature type="region of interest" description="Disordered" evidence="1">
    <location>
        <begin position="370"/>
        <end position="471"/>
    </location>
</feature>
<dbReference type="EMBL" id="CM001887">
    <property type="protein sequence ID" value="EOY31342.1"/>
    <property type="molecule type" value="Genomic_DNA"/>
</dbReference>
<keyword evidence="3" id="KW-1185">Reference proteome</keyword>
<name>A0A061GQA8_THECC</name>
<feature type="region of interest" description="Disordered" evidence="1">
    <location>
        <begin position="171"/>
        <end position="208"/>
    </location>
</feature>
<dbReference type="Proteomes" id="UP000026915">
    <property type="component" value="Chromosome 9"/>
</dbReference>
<feature type="compositionally biased region" description="Polar residues" evidence="1">
    <location>
        <begin position="380"/>
        <end position="398"/>
    </location>
</feature>
<gene>
    <name evidence="2" type="ORF">TCM_038290</name>
</gene>
<dbReference type="Gramene" id="EOY31342">
    <property type="protein sequence ID" value="EOY31342"/>
    <property type="gene ID" value="TCM_038290"/>
</dbReference>
<evidence type="ECO:0000313" key="2">
    <source>
        <dbReference type="EMBL" id="EOY31342.1"/>
    </source>
</evidence>
<dbReference type="PANTHER" id="PTHR34427:SF5">
    <property type="entry name" value="DUF4283 DOMAIN-CONTAINING PROTEIN"/>
    <property type="match status" value="1"/>
</dbReference>
<accession>A0A061GQA8</accession>
<proteinExistence type="predicted"/>
<protein>
    <submittedName>
        <fullName evidence="2">Uncharacterized protein</fullName>
    </submittedName>
</protein>
<reference evidence="2 3" key="1">
    <citation type="journal article" date="2013" name="Genome Biol.">
        <title>The genome sequence of the most widely cultivated cacao type and its use to identify candidate genes regulating pod color.</title>
        <authorList>
            <person name="Motamayor J.C."/>
            <person name="Mockaitis K."/>
            <person name="Schmutz J."/>
            <person name="Haiminen N."/>
            <person name="Iii D.L."/>
            <person name="Cornejo O."/>
            <person name="Findley S.D."/>
            <person name="Zheng P."/>
            <person name="Utro F."/>
            <person name="Royaert S."/>
            <person name="Saski C."/>
            <person name="Jenkins J."/>
            <person name="Podicheti R."/>
            <person name="Zhao M."/>
            <person name="Scheffler B.E."/>
            <person name="Stack J.C."/>
            <person name="Feltus F.A."/>
            <person name="Mustiga G.M."/>
            <person name="Amores F."/>
            <person name="Phillips W."/>
            <person name="Marelli J.P."/>
            <person name="May G.D."/>
            <person name="Shapiro H."/>
            <person name="Ma J."/>
            <person name="Bustamante C.D."/>
            <person name="Schnell R.J."/>
            <person name="Main D."/>
            <person name="Gilbert D."/>
            <person name="Parida L."/>
            <person name="Kuhn D.N."/>
        </authorList>
    </citation>
    <scope>NUCLEOTIDE SEQUENCE [LARGE SCALE GENOMIC DNA]</scope>
    <source>
        <strain evidence="3">cv. Matina 1-6</strain>
    </source>
</reference>
<organism evidence="2 3">
    <name type="scientific">Theobroma cacao</name>
    <name type="common">Cacao</name>
    <name type="synonym">Cocoa</name>
    <dbReference type="NCBI Taxonomy" id="3641"/>
    <lineage>
        <taxon>Eukaryota</taxon>
        <taxon>Viridiplantae</taxon>
        <taxon>Streptophyta</taxon>
        <taxon>Embryophyta</taxon>
        <taxon>Tracheophyta</taxon>
        <taxon>Spermatophyta</taxon>
        <taxon>Magnoliopsida</taxon>
        <taxon>eudicotyledons</taxon>
        <taxon>Gunneridae</taxon>
        <taxon>Pentapetalae</taxon>
        <taxon>rosids</taxon>
        <taxon>malvids</taxon>
        <taxon>Malvales</taxon>
        <taxon>Malvaceae</taxon>
        <taxon>Byttnerioideae</taxon>
        <taxon>Theobroma</taxon>
    </lineage>
</organism>
<feature type="compositionally biased region" description="Polar residues" evidence="1">
    <location>
        <begin position="439"/>
        <end position="471"/>
    </location>
</feature>
<feature type="compositionally biased region" description="Polar residues" evidence="1">
    <location>
        <begin position="183"/>
        <end position="204"/>
    </location>
</feature>
<dbReference type="STRING" id="3641.A0A061GQA8"/>
<evidence type="ECO:0000256" key="1">
    <source>
        <dbReference type="SAM" id="MobiDB-lite"/>
    </source>
</evidence>
<dbReference type="InParanoid" id="A0A061GQA8"/>
<feature type="compositionally biased region" description="Basic and acidic residues" evidence="1">
    <location>
        <begin position="418"/>
        <end position="438"/>
    </location>
</feature>
<dbReference type="PANTHER" id="PTHR34427">
    <property type="entry name" value="DUF4283 DOMAIN PROTEIN"/>
    <property type="match status" value="1"/>
</dbReference>
<sequence length="471" mass="53564">MNDPSSLLSTSTARPFSTKSLAFEQDPFLPTMLPNQSHIHRQQTNHPPLYAAPPYHHQFTPAPSTFFHHAPNSSFSNTQHLQPAPPQGNIFQQNYAIPTPRQTTQPSNQAFKYPPAHSYPEAINPPLKTTHRDWQSSLHSVYISNLSRRITRRLDGHYIIVKKAEYGWDQRRVRAQPSHTRRPSQANGSRQPTQSPSKYRTRPSSPRDDRTYLQVLQSSLQSQPPQPPQQQASFNIEVCQEEFEWLNRSAVGTLSSYVHHQILQEIFVEEGYQCVSKPMGGKNVLLTFCLKEDLKACTEEHRAWLNLREIGEQCGSFIMIDEDTYHRRRYDFARMLISVKKTTTIPTSVTFKANGGVYKVHVKEEDVQDIPKPHSFGEAPTTSHPLIQTKQHSDSGQRSIGWDLSEQQGSSRAACKTQSEHCTRTDSLREIVHLEPIKTRSSTTTAPPINLQNKSPTHASSLQSPPYHQLS</sequence>
<dbReference type="HOGENOM" id="CLU_580636_0_0_1"/>
<evidence type="ECO:0000313" key="3">
    <source>
        <dbReference type="Proteomes" id="UP000026915"/>
    </source>
</evidence>